<feature type="domain" description="Class II aldolase/adducin N-terminal" evidence="3">
    <location>
        <begin position="27"/>
        <end position="229"/>
    </location>
</feature>
<dbReference type="PRINTS" id="PR00080">
    <property type="entry name" value="SDRFAMILY"/>
</dbReference>
<dbReference type="EMBL" id="NWQG01000045">
    <property type="protein sequence ID" value="PDQ21533.1"/>
    <property type="molecule type" value="Genomic_DNA"/>
</dbReference>
<dbReference type="Gene3D" id="3.40.50.720">
    <property type="entry name" value="NAD(P)-binding Rossmann-like Domain"/>
    <property type="match status" value="1"/>
</dbReference>
<dbReference type="Proteomes" id="UP000219182">
    <property type="component" value="Unassembled WGS sequence"/>
</dbReference>
<dbReference type="Pfam" id="PF00596">
    <property type="entry name" value="Aldolase_II"/>
    <property type="match status" value="1"/>
</dbReference>
<dbReference type="PANTHER" id="PTHR43669:SF8">
    <property type="entry name" value="SHORT-CHAIN TYPE DEHYDROGENASE_REDUCTASE-RELATED"/>
    <property type="match status" value="1"/>
</dbReference>
<dbReference type="NCBIfam" id="TIGR02632">
    <property type="entry name" value="RhaD_aldol-ADH"/>
    <property type="match status" value="1"/>
</dbReference>
<dbReference type="RefSeq" id="WP_097572896.1">
    <property type="nucleotide sequence ID" value="NZ_NWQG01000045.1"/>
</dbReference>
<evidence type="ECO:0000256" key="1">
    <source>
        <dbReference type="ARBA" id="ARBA00006484"/>
    </source>
</evidence>
<organism evidence="4 5">
    <name type="scientific">Mesorhizobium sanjuanii</name>
    <dbReference type="NCBI Taxonomy" id="2037900"/>
    <lineage>
        <taxon>Bacteria</taxon>
        <taxon>Pseudomonadati</taxon>
        <taxon>Pseudomonadota</taxon>
        <taxon>Alphaproteobacteria</taxon>
        <taxon>Hyphomicrobiales</taxon>
        <taxon>Phyllobacteriaceae</taxon>
        <taxon>Mesorhizobium</taxon>
    </lineage>
</organism>
<dbReference type="AlphaFoldDB" id="A0A2A6FIF7"/>
<dbReference type="SUPFAM" id="SSF51735">
    <property type="entry name" value="NAD(P)-binding Rossmann-fold domains"/>
    <property type="match status" value="1"/>
</dbReference>
<evidence type="ECO:0000313" key="5">
    <source>
        <dbReference type="Proteomes" id="UP000219182"/>
    </source>
</evidence>
<gene>
    <name evidence="4" type="ORF">CN311_08655</name>
</gene>
<dbReference type="Gene3D" id="3.40.225.10">
    <property type="entry name" value="Class II aldolase/adducin N-terminal domain"/>
    <property type="match status" value="1"/>
</dbReference>
<dbReference type="GO" id="GO:0016491">
    <property type="term" value="F:oxidoreductase activity"/>
    <property type="evidence" value="ECO:0007669"/>
    <property type="project" value="UniProtKB-KW"/>
</dbReference>
<dbReference type="SMART" id="SM01007">
    <property type="entry name" value="Aldolase_II"/>
    <property type="match status" value="1"/>
</dbReference>
<dbReference type="Pfam" id="PF13561">
    <property type="entry name" value="adh_short_C2"/>
    <property type="match status" value="1"/>
</dbReference>
<accession>A0A2A6FIF7</accession>
<dbReference type="InterPro" id="IPR013454">
    <property type="entry name" value="Bifunc_RhaD/ADH"/>
</dbReference>
<dbReference type="PRINTS" id="PR00081">
    <property type="entry name" value="GDHRDH"/>
</dbReference>
<dbReference type="InterPro" id="IPR036409">
    <property type="entry name" value="Aldolase_II/adducin_N_sf"/>
</dbReference>
<reference evidence="4 5" key="1">
    <citation type="submission" date="2017-09" db="EMBL/GenBank/DDBJ databases">
        <title>Mesorhizobum sanjuanii sp. nov. isolated from nodules of Lotus tenuis in saline-alkaline lowlands of Flooding Pampa.</title>
        <authorList>
            <person name="Sannazzaro A.I."/>
            <person name="Torres Tejerizo G.A."/>
            <person name="Fontana F."/>
            <person name="Cumpa Velazquez L.M."/>
            <person name="Hansen L."/>
            <person name="Pistorio M."/>
            <person name="Estrella M.J."/>
        </authorList>
    </citation>
    <scope>NUCLEOTIDE SEQUENCE [LARGE SCALE GENOMIC DNA]</scope>
    <source>
        <strain evidence="4 5">BSA136</strain>
    </source>
</reference>
<name>A0A2A6FIF7_9HYPH</name>
<comment type="caution">
    <text evidence="4">The sequence shown here is derived from an EMBL/GenBank/DDBJ whole genome shotgun (WGS) entry which is preliminary data.</text>
</comment>
<keyword evidence="2" id="KW-0560">Oxidoreductase</keyword>
<dbReference type="FunFam" id="3.40.50.720:FF:000084">
    <property type="entry name" value="Short-chain dehydrogenase reductase"/>
    <property type="match status" value="1"/>
</dbReference>
<evidence type="ECO:0000256" key="2">
    <source>
        <dbReference type="ARBA" id="ARBA00023002"/>
    </source>
</evidence>
<proteinExistence type="inferred from homology"/>
<evidence type="ECO:0000313" key="4">
    <source>
        <dbReference type="EMBL" id="PDQ21533.1"/>
    </source>
</evidence>
<dbReference type="InterPro" id="IPR001303">
    <property type="entry name" value="Aldolase_II/adducin_N"/>
</dbReference>
<dbReference type="SUPFAM" id="SSF53639">
    <property type="entry name" value="AraD/HMP-PK domain-like"/>
    <property type="match status" value="1"/>
</dbReference>
<keyword evidence="5" id="KW-1185">Reference proteome</keyword>
<dbReference type="InterPro" id="IPR036291">
    <property type="entry name" value="NAD(P)-bd_dom_sf"/>
</dbReference>
<comment type="similarity">
    <text evidence="1">Belongs to the short-chain dehydrogenases/reductases (SDR) family.</text>
</comment>
<dbReference type="InterPro" id="IPR002347">
    <property type="entry name" value="SDR_fam"/>
</dbReference>
<protein>
    <submittedName>
        <fullName evidence="4">Bifunctional rhamnulose-1-phosphate aldolase/short-chain dehydrogenase</fullName>
    </submittedName>
</protein>
<evidence type="ECO:0000259" key="3">
    <source>
        <dbReference type="SMART" id="SM01007"/>
    </source>
</evidence>
<sequence>MLDKRSGTRLANLWDDAKALGMSDPELLVYRSNVLGSDKRVTNYGGGNTSSKIWQKDPLTGESVEVLWVKGSGGDSASIKLDGFATLYMDKLRALKGLYRGLDHEDEMVGYLPHCTFNLNPRAASIDTPLHAFVPKPCVDHMHPDAIIAIAAAKDSQALTREIFGDAIGWLPWKRPGFELGLWLEKFCLENPGAKGVVLASHGLFTWGDTPKECYETTISVINQAIAWFERRSEGVAIFGGEVVKSLDATARRTVAAKLMPRIRGLISEKSHKLGHFDDSPAVLEFVNSRDLRPLAALGTSCPDHFLRTKIRPLVIEFDPANPDVDAVIARLADDVAAYRLGYQAYYDKCKHADSPPVRDPNAVVYLMPGVGMFTFAGDKATARISGEFYVNAINVMRGASTVSSYVGLPDQEAFDIEYWLLEEAKLQRLPRPKALAGQIALVTGGAGGIGRATANRLLREGACVVLADIDETALASANDELAKAYGKDFVRPVLINVTSEDQVISGFAETSVEFGGIDILVSNAGLASAAPIEETTLALWNKNMDILSTGYFLVSREAFRLFRAQKIGGNIVFVASKNGLAASPNAAAYCTAKAAEIHLARCLALEGAEAQIRVNVVNPDAVLRGSKIWTGEWKEQRAAAYKMSTDDLEEHYRSRSMLKRSVFPEDIAEAIYFFASDMSAKSTGNIINVDAGNAQSFTR</sequence>
<dbReference type="PANTHER" id="PTHR43669">
    <property type="entry name" value="5-KETO-D-GLUCONATE 5-REDUCTASE"/>
    <property type="match status" value="1"/>
</dbReference>
<dbReference type="CDD" id="cd08943">
    <property type="entry name" value="R1PA_ADH_SDR_c"/>
    <property type="match status" value="1"/>
</dbReference>
<dbReference type="NCBIfam" id="NF006189">
    <property type="entry name" value="PRK08324.1-3"/>
    <property type="match status" value="1"/>
</dbReference>